<keyword evidence="2 5" id="KW-0812">Transmembrane</keyword>
<evidence type="ECO:0000256" key="1">
    <source>
        <dbReference type="ARBA" id="ARBA00004141"/>
    </source>
</evidence>
<evidence type="ECO:0000313" key="8">
    <source>
        <dbReference type="Proteomes" id="UP001152049"/>
    </source>
</evidence>
<comment type="caution">
    <text evidence="7">The sequence shown here is derived from an EMBL/GenBank/DDBJ whole genome shotgun (WGS) entry which is preliminary data.</text>
</comment>
<dbReference type="SUPFAM" id="SSF103473">
    <property type="entry name" value="MFS general substrate transporter"/>
    <property type="match status" value="1"/>
</dbReference>
<dbReference type="Proteomes" id="UP001152049">
    <property type="component" value="Unassembled WGS sequence"/>
</dbReference>
<dbReference type="PANTHER" id="PTHR23501:SF195">
    <property type="entry name" value="PEP5"/>
    <property type="match status" value="1"/>
</dbReference>
<dbReference type="OrthoDB" id="2587356at2759"/>
<keyword evidence="8" id="KW-1185">Reference proteome</keyword>
<dbReference type="EMBL" id="JAOQAZ010000040">
    <property type="protein sequence ID" value="KAJ4247098.1"/>
    <property type="molecule type" value="Genomic_DNA"/>
</dbReference>
<evidence type="ECO:0000259" key="6">
    <source>
        <dbReference type="PROSITE" id="PS50850"/>
    </source>
</evidence>
<feature type="transmembrane region" description="Helical" evidence="5">
    <location>
        <begin position="124"/>
        <end position="144"/>
    </location>
</feature>
<dbReference type="PROSITE" id="PS00216">
    <property type="entry name" value="SUGAR_TRANSPORT_1"/>
    <property type="match status" value="1"/>
</dbReference>
<comment type="subcellular location">
    <subcellularLocation>
        <location evidence="1">Membrane</location>
        <topology evidence="1">Multi-pass membrane protein</topology>
    </subcellularLocation>
</comment>
<dbReference type="Gene3D" id="1.20.1250.20">
    <property type="entry name" value="MFS general substrate transporter like domains"/>
    <property type="match status" value="1"/>
</dbReference>
<protein>
    <recommendedName>
        <fullName evidence="6">Major facilitator superfamily (MFS) profile domain-containing protein</fullName>
    </recommendedName>
</protein>
<dbReference type="GO" id="GO:0022857">
    <property type="term" value="F:transmembrane transporter activity"/>
    <property type="evidence" value="ECO:0007669"/>
    <property type="project" value="InterPro"/>
</dbReference>
<dbReference type="InterPro" id="IPR020846">
    <property type="entry name" value="MFS_dom"/>
</dbReference>
<proteinExistence type="predicted"/>
<evidence type="ECO:0000256" key="2">
    <source>
        <dbReference type="ARBA" id="ARBA00022692"/>
    </source>
</evidence>
<evidence type="ECO:0000256" key="3">
    <source>
        <dbReference type="ARBA" id="ARBA00022989"/>
    </source>
</evidence>
<evidence type="ECO:0000313" key="7">
    <source>
        <dbReference type="EMBL" id="KAJ4247098.1"/>
    </source>
</evidence>
<feature type="transmembrane region" description="Helical" evidence="5">
    <location>
        <begin position="99"/>
        <end position="118"/>
    </location>
</feature>
<evidence type="ECO:0000256" key="5">
    <source>
        <dbReference type="SAM" id="Phobius"/>
    </source>
</evidence>
<reference evidence="7" key="1">
    <citation type="submission" date="2022-09" db="EMBL/GenBank/DDBJ databases">
        <title>Fusarium specimens isolated from Avocado Roots.</title>
        <authorList>
            <person name="Stajich J."/>
            <person name="Roper C."/>
            <person name="Heimlech-Rivalta G."/>
        </authorList>
    </citation>
    <scope>NUCLEOTIDE SEQUENCE</scope>
    <source>
        <strain evidence="7">CF00136</strain>
    </source>
</reference>
<name>A0A9W8RNQ5_9HYPO</name>
<feature type="transmembrane region" description="Helical" evidence="5">
    <location>
        <begin position="32"/>
        <end position="50"/>
    </location>
</feature>
<dbReference type="PANTHER" id="PTHR23501">
    <property type="entry name" value="MAJOR FACILITATOR SUPERFAMILY"/>
    <property type="match status" value="1"/>
</dbReference>
<keyword evidence="4 5" id="KW-0472">Membrane</keyword>
<gene>
    <name evidence="7" type="ORF">NW762_013236</name>
</gene>
<accession>A0A9W8RNQ5</accession>
<organism evidence="7 8">
    <name type="scientific">Fusarium torreyae</name>
    <dbReference type="NCBI Taxonomy" id="1237075"/>
    <lineage>
        <taxon>Eukaryota</taxon>
        <taxon>Fungi</taxon>
        <taxon>Dikarya</taxon>
        <taxon>Ascomycota</taxon>
        <taxon>Pezizomycotina</taxon>
        <taxon>Sordariomycetes</taxon>
        <taxon>Hypocreomycetidae</taxon>
        <taxon>Hypocreales</taxon>
        <taxon>Nectriaceae</taxon>
        <taxon>Fusarium</taxon>
    </lineage>
</organism>
<dbReference type="PROSITE" id="PS50850">
    <property type="entry name" value="MFS"/>
    <property type="match status" value="1"/>
</dbReference>
<sequence>MSEKAVSQHSEARAQGSVEELPGHSRVSFKTLLLLLSVNLIYFSQLVNIVGSGALTRSITAVVGGNSTDGAWFTQTIAIFTAVLGIPVSQGADLWGRKVFLVGLTAFGAIGSIFVARAKNMDMALAGFAISGISYGAQPLLLAVTSEVLARKHRPWAQASINII</sequence>
<dbReference type="GO" id="GO:0005886">
    <property type="term" value="C:plasma membrane"/>
    <property type="evidence" value="ECO:0007669"/>
    <property type="project" value="TreeGrafter"/>
</dbReference>
<dbReference type="InterPro" id="IPR036259">
    <property type="entry name" value="MFS_trans_sf"/>
</dbReference>
<dbReference type="InterPro" id="IPR005829">
    <property type="entry name" value="Sugar_transporter_CS"/>
</dbReference>
<feature type="domain" description="Major facilitator superfamily (MFS) profile" evidence="6">
    <location>
        <begin position="32"/>
        <end position="164"/>
    </location>
</feature>
<keyword evidence="3 5" id="KW-1133">Transmembrane helix</keyword>
<evidence type="ECO:0000256" key="4">
    <source>
        <dbReference type="ARBA" id="ARBA00023136"/>
    </source>
</evidence>
<feature type="transmembrane region" description="Helical" evidence="5">
    <location>
        <begin position="70"/>
        <end position="87"/>
    </location>
</feature>
<dbReference type="AlphaFoldDB" id="A0A9W8RNQ5"/>